<keyword evidence="3" id="KW-0274">FAD</keyword>
<evidence type="ECO:0000313" key="6">
    <source>
        <dbReference type="EMBL" id="QYN51965.1"/>
    </source>
</evidence>
<reference evidence="6 7" key="1">
    <citation type="submission" date="2020-01" db="EMBL/GenBank/DDBJ databases">
        <title>Vast differences in strain-level diversity in the gut microbiota of two closely related honey bee species.</title>
        <authorList>
            <person name="Ellegaard K.M."/>
            <person name="Suenami S."/>
            <person name="Miyazaki R."/>
            <person name="Engel P."/>
        </authorList>
    </citation>
    <scope>NUCLEOTIDE SEQUENCE [LARGE SCALE GENOMIC DNA]</scope>
    <source>
        <strain evidence="6 7">ESL0416</strain>
    </source>
</reference>
<evidence type="ECO:0000256" key="3">
    <source>
        <dbReference type="ARBA" id="ARBA00022827"/>
    </source>
</evidence>
<accession>A0ABX8W6T6</accession>
<evidence type="ECO:0000256" key="1">
    <source>
        <dbReference type="ARBA" id="ARBA00001974"/>
    </source>
</evidence>
<dbReference type="InterPro" id="IPR036188">
    <property type="entry name" value="FAD/NAD-bd_sf"/>
</dbReference>
<dbReference type="EMBL" id="CP048268">
    <property type="protein sequence ID" value="QYN51965.1"/>
    <property type="molecule type" value="Genomic_DNA"/>
</dbReference>
<dbReference type="InterPro" id="IPR050315">
    <property type="entry name" value="FAD-oxidoreductase_2"/>
</dbReference>
<dbReference type="Gene3D" id="3.50.50.60">
    <property type="entry name" value="FAD/NAD(P)-binding domain"/>
    <property type="match status" value="1"/>
</dbReference>
<keyword evidence="4" id="KW-0560">Oxidoreductase</keyword>
<comment type="cofactor">
    <cofactor evidence="1">
        <name>FAD</name>
        <dbReference type="ChEBI" id="CHEBI:57692"/>
    </cofactor>
</comment>
<name>A0ABX8W6T6_9LACO</name>
<dbReference type="SUPFAM" id="SSF56425">
    <property type="entry name" value="Succinate dehydrogenase/fumarate reductase flavoprotein, catalytic domain"/>
    <property type="match status" value="1"/>
</dbReference>
<dbReference type="RefSeq" id="WP_220220472.1">
    <property type="nucleotide sequence ID" value="NZ_CP048268.1"/>
</dbReference>
<evidence type="ECO:0000313" key="7">
    <source>
        <dbReference type="Proteomes" id="UP000826550"/>
    </source>
</evidence>
<dbReference type="Gene3D" id="3.90.700.10">
    <property type="entry name" value="Succinate dehydrogenase/fumarate reductase flavoprotein, catalytic domain"/>
    <property type="match status" value="1"/>
</dbReference>
<dbReference type="InterPro" id="IPR027477">
    <property type="entry name" value="Succ_DH/fumarate_Rdtase_cat_sf"/>
</dbReference>
<evidence type="ECO:0000259" key="5">
    <source>
        <dbReference type="Pfam" id="PF00890"/>
    </source>
</evidence>
<protein>
    <submittedName>
        <fullName evidence="6">FAD-dependent oxidoreductase</fullName>
    </submittedName>
</protein>
<dbReference type="InterPro" id="IPR003953">
    <property type="entry name" value="FAD-dep_OxRdtase_2_FAD-bd"/>
</dbReference>
<feature type="domain" description="FAD-dependent oxidoreductase 2 FAD-binding" evidence="5">
    <location>
        <begin position="136"/>
        <end position="581"/>
    </location>
</feature>
<dbReference type="PANTHER" id="PTHR43400:SF10">
    <property type="entry name" value="3-OXOSTEROID 1-DEHYDROGENASE"/>
    <property type="match status" value="1"/>
</dbReference>
<evidence type="ECO:0000256" key="2">
    <source>
        <dbReference type="ARBA" id="ARBA00022630"/>
    </source>
</evidence>
<dbReference type="Pfam" id="PF00890">
    <property type="entry name" value="FAD_binding_2"/>
    <property type="match status" value="1"/>
</dbReference>
<proteinExistence type="predicted"/>
<dbReference type="Proteomes" id="UP000826550">
    <property type="component" value="Chromosome"/>
</dbReference>
<dbReference type="PRINTS" id="PR00411">
    <property type="entry name" value="PNDRDTASEI"/>
</dbReference>
<organism evidence="6 7">
    <name type="scientific">Lactobacillus panisapium</name>
    <dbReference type="NCBI Taxonomy" id="2012495"/>
    <lineage>
        <taxon>Bacteria</taxon>
        <taxon>Bacillati</taxon>
        <taxon>Bacillota</taxon>
        <taxon>Bacilli</taxon>
        <taxon>Lactobacillales</taxon>
        <taxon>Lactobacillaceae</taxon>
        <taxon>Lactobacillus</taxon>
    </lineage>
</organism>
<keyword evidence="2" id="KW-0285">Flavoprotein</keyword>
<evidence type="ECO:0000256" key="4">
    <source>
        <dbReference type="ARBA" id="ARBA00023002"/>
    </source>
</evidence>
<dbReference type="PANTHER" id="PTHR43400">
    <property type="entry name" value="FUMARATE REDUCTASE"/>
    <property type="match status" value="1"/>
</dbReference>
<sequence>MSQYSAEEQGFHNQIKAVVDVDETTGKIKRIWAENVMPNTIGAAGITTWLANANRAKTVDVDAISGASISTGALRTAAIKAANKASGIEIADDTDTATGASQSDTPNNQVQELANYPLLKETITACDIANYDGEYDLIVVGSGGAGLAAAATAAENNAAVMVIEKQGIAGGTTNYSGGVIQAAGTKLQKETTDYQDDTPQKHEQEYLAAGEGRVYPELIHDFTQNSPANIAWLAQMGIKWTNVYGHTEIPYAKQYFADRIHVYEGGGASGNGIILTQHLLKYALAHGANITYNTAVVGLIVSGADDMRKVVGVVTENQNHTLKYLRARRGVILATASIDQNLALAKDLSPQHYEDVKAHHCWSVPTDRGDGIIMGMAAGAAVTGFGGTIDFDARTGNGTDDRVPTIPSIFVNGNGLRFVNEDATYAYEFRAIFNQEKQLNKPTYQIFGQDSITGKASPWNEETLLRDVKKGLVIKAATLEELATKINIPVENLRASVSTWNKNATAGRDPEYGRTVGLAAFSAPYYAYRNTPGNLGAIGGLKINQQCNVLDVYNQPINGLYAAGLNAGGWIGSYYPGSGTAIGGIIHQGRRAAKSILGLE</sequence>
<keyword evidence="7" id="KW-1185">Reference proteome</keyword>
<gene>
    <name evidence="6" type="ORF">GYM71_00345</name>
</gene>
<dbReference type="SUPFAM" id="SSF51905">
    <property type="entry name" value="FAD/NAD(P)-binding domain"/>
    <property type="match status" value="1"/>
</dbReference>